<protein>
    <recommendedName>
        <fullName evidence="11">CT20 family protein</fullName>
    </recommendedName>
</protein>
<keyword evidence="5" id="KW-0804">Transcription</keyword>
<gene>
    <name evidence="9" type="ORF">PENDEC_c001G05231</name>
</gene>
<feature type="region of interest" description="Disordered" evidence="8">
    <location>
        <begin position="1"/>
        <end position="45"/>
    </location>
</feature>
<evidence type="ECO:0000313" key="9">
    <source>
        <dbReference type="EMBL" id="OQD78462.1"/>
    </source>
</evidence>
<dbReference type="OrthoDB" id="5595141at2759"/>
<feature type="compositionally biased region" description="Polar residues" evidence="8">
    <location>
        <begin position="13"/>
        <end position="33"/>
    </location>
</feature>
<dbReference type="OMA" id="QHTRIPY"/>
<evidence type="ECO:0000256" key="3">
    <source>
        <dbReference type="ARBA" id="ARBA00022853"/>
    </source>
</evidence>
<sequence>MPPRKKAKRGHSVTPQDDTTAQSSANTPGSSDSAGKPEPEYDFLADPWTDDQETALLKAIIKWKPVGVHKHFRMLAIADYLKSQGYGASTADHMRIPGIWKKLGTLYNLEALDERENAVIRGTNDDEDEEKSEMYCPFELPYDEYGDMMFERRLAAEGSSSPVTSRHAESRRGSTVADTDEPRSSPAPSRGRKSTRGTRSAARETRSTKLHVEAGPGSQGEASDDDGKSDGEDTGANDEGDEEGDEGSDGAKDSEGEEEEAEEEKGGSRTTRAKTSKSKPKDKKASASTATRRTNRRR</sequence>
<evidence type="ECO:0000256" key="2">
    <source>
        <dbReference type="ARBA" id="ARBA00007117"/>
    </source>
</evidence>
<comment type="caution">
    <text evidence="9">The sequence shown here is derived from an EMBL/GenBank/DDBJ whole genome shotgun (WGS) entry which is preliminary data.</text>
</comment>
<organism evidence="9 10">
    <name type="scientific">Penicillium decumbens</name>
    <dbReference type="NCBI Taxonomy" id="69771"/>
    <lineage>
        <taxon>Eukaryota</taxon>
        <taxon>Fungi</taxon>
        <taxon>Dikarya</taxon>
        <taxon>Ascomycota</taxon>
        <taxon>Pezizomycotina</taxon>
        <taxon>Eurotiomycetes</taxon>
        <taxon>Eurotiomycetidae</taxon>
        <taxon>Eurotiales</taxon>
        <taxon>Aspergillaceae</taxon>
        <taxon>Penicillium</taxon>
    </lineage>
</organism>
<dbReference type="Proteomes" id="UP000191522">
    <property type="component" value="Unassembled WGS sequence"/>
</dbReference>
<dbReference type="AlphaFoldDB" id="A0A1V6PP75"/>
<keyword evidence="6" id="KW-0539">Nucleus</keyword>
<feature type="compositionally biased region" description="Basic residues" evidence="8">
    <location>
        <begin position="1"/>
        <end position="11"/>
    </location>
</feature>
<evidence type="ECO:0008006" key="11">
    <source>
        <dbReference type="Google" id="ProtNLM"/>
    </source>
</evidence>
<evidence type="ECO:0000256" key="7">
    <source>
        <dbReference type="ARBA" id="ARBA00025178"/>
    </source>
</evidence>
<dbReference type="PANTHER" id="PTHR13581:SF5">
    <property type="entry name" value="MRG_MORF4L-BINDING PROTEIN"/>
    <property type="match status" value="1"/>
</dbReference>
<reference evidence="10" key="1">
    <citation type="journal article" date="2017" name="Nat. Microbiol.">
        <title>Global analysis of biosynthetic gene clusters reveals vast potential of secondary metabolite production in Penicillium species.</title>
        <authorList>
            <person name="Nielsen J.C."/>
            <person name="Grijseels S."/>
            <person name="Prigent S."/>
            <person name="Ji B."/>
            <person name="Dainat J."/>
            <person name="Nielsen K.F."/>
            <person name="Frisvad J.C."/>
            <person name="Workman M."/>
            <person name="Nielsen J."/>
        </authorList>
    </citation>
    <scope>NUCLEOTIDE SEQUENCE [LARGE SCALE GENOMIC DNA]</scope>
    <source>
        <strain evidence="10">IBT 11843</strain>
    </source>
</reference>
<evidence type="ECO:0000256" key="6">
    <source>
        <dbReference type="ARBA" id="ARBA00023242"/>
    </source>
</evidence>
<accession>A0A1V6PP75</accession>
<dbReference type="GO" id="GO:0005634">
    <property type="term" value="C:nucleus"/>
    <property type="evidence" value="ECO:0007669"/>
    <property type="project" value="UniProtKB-SubCell"/>
</dbReference>
<feature type="compositionally biased region" description="Basic and acidic residues" evidence="8">
    <location>
        <begin position="201"/>
        <end position="212"/>
    </location>
</feature>
<keyword evidence="4" id="KW-0805">Transcription regulation</keyword>
<evidence type="ECO:0000256" key="5">
    <source>
        <dbReference type="ARBA" id="ARBA00023163"/>
    </source>
</evidence>
<proteinExistence type="inferred from homology"/>
<dbReference type="GO" id="GO:0006357">
    <property type="term" value="P:regulation of transcription by RNA polymerase II"/>
    <property type="evidence" value="ECO:0007669"/>
    <property type="project" value="TreeGrafter"/>
</dbReference>
<feature type="compositionally biased region" description="Acidic residues" evidence="8">
    <location>
        <begin position="232"/>
        <end position="248"/>
    </location>
</feature>
<evidence type="ECO:0000313" key="10">
    <source>
        <dbReference type="Proteomes" id="UP000191522"/>
    </source>
</evidence>
<keyword evidence="3" id="KW-0156">Chromatin regulator</keyword>
<dbReference type="GO" id="GO:0006325">
    <property type="term" value="P:chromatin organization"/>
    <property type="evidence" value="ECO:0007669"/>
    <property type="project" value="UniProtKB-KW"/>
</dbReference>
<dbReference type="EMBL" id="MDYL01000001">
    <property type="protein sequence ID" value="OQD78462.1"/>
    <property type="molecule type" value="Genomic_DNA"/>
</dbReference>
<dbReference type="PANTHER" id="PTHR13581">
    <property type="entry name" value="MRG-BINDING PROTEIN"/>
    <property type="match status" value="1"/>
</dbReference>
<evidence type="ECO:0000256" key="8">
    <source>
        <dbReference type="SAM" id="MobiDB-lite"/>
    </source>
</evidence>
<feature type="compositionally biased region" description="Basic residues" evidence="8">
    <location>
        <begin position="271"/>
        <end position="282"/>
    </location>
</feature>
<dbReference type="InterPro" id="IPR012423">
    <property type="entry name" value="Eaf7/MRGBP"/>
</dbReference>
<comment type="similarity">
    <text evidence="2">Belongs to the EAF7 family.</text>
</comment>
<comment type="subcellular location">
    <subcellularLocation>
        <location evidence="1">Nucleus</location>
    </subcellularLocation>
</comment>
<evidence type="ECO:0000256" key="1">
    <source>
        <dbReference type="ARBA" id="ARBA00004123"/>
    </source>
</evidence>
<comment type="function">
    <text evidence="7">Component of the NuA4 histone acetyltransferase complex which is involved in transcriptional activation of selected genes principally by acetylation of nucleosomal histone H4 and H2A. The NuA4 complex is also involved in DNA repair.</text>
</comment>
<dbReference type="GO" id="GO:0035267">
    <property type="term" value="C:NuA4 histone acetyltransferase complex"/>
    <property type="evidence" value="ECO:0007669"/>
    <property type="project" value="TreeGrafter"/>
</dbReference>
<dbReference type="Pfam" id="PF07904">
    <property type="entry name" value="Eaf7"/>
    <property type="match status" value="1"/>
</dbReference>
<dbReference type="STRING" id="69771.A0A1V6PP75"/>
<feature type="region of interest" description="Disordered" evidence="8">
    <location>
        <begin position="156"/>
        <end position="298"/>
    </location>
</feature>
<keyword evidence="10" id="KW-1185">Reference proteome</keyword>
<name>A0A1V6PP75_PENDC</name>
<evidence type="ECO:0000256" key="4">
    <source>
        <dbReference type="ARBA" id="ARBA00023015"/>
    </source>
</evidence>